<dbReference type="GeneID" id="112679772"/>
<keyword evidence="6" id="KW-1185">Reference proteome</keyword>
<dbReference type="SUPFAM" id="SSF53098">
    <property type="entry name" value="Ribonuclease H-like"/>
    <property type="match status" value="1"/>
</dbReference>
<dbReference type="GO" id="GO:0008270">
    <property type="term" value="F:zinc ion binding"/>
    <property type="evidence" value="ECO:0007669"/>
    <property type="project" value="UniProtKB-KW"/>
</dbReference>
<protein>
    <submittedName>
        <fullName evidence="7">Uncharacterized protein LOC112679772</fullName>
    </submittedName>
</protein>
<evidence type="ECO:0000256" key="3">
    <source>
        <dbReference type="ARBA" id="ARBA00022771"/>
    </source>
</evidence>
<dbReference type="OrthoDB" id="6597442at2759"/>
<dbReference type="Proteomes" id="UP000694846">
    <property type="component" value="Unplaced"/>
</dbReference>
<dbReference type="InterPro" id="IPR052035">
    <property type="entry name" value="ZnF_BED_domain_contain"/>
</dbReference>
<organism evidence="6 7">
    <name type="scientific">Sipha flava</name>
    <name type="common">yellow sugarcane aphid</name>
    <dbReference type="NCBI Taxonomy" id="143950"/>
    <lineage>
        <taxon>Eukaryota</taxon>
        <taxon>Metazoa</taxon>
        <taxon>Ecdysozoa</taxon>
        <taxon>Arthropoda</taxon>
        <taxon>Hexapoda</taxon>
        <taxon>Insecta</taxon>
        <taxon>Pterygota</taxon>
        <taxon>Neoptera</taxon>
        <taxon>Paraneoptera</taxon>
        <taxon>Hemiptera</taxon>
        <taxon>Sternorrhyncha</taxon>
        <taxon>Aphidomorpha</taxon>
        <taxon>Aphidoidea</taxon>
        <taxon>Aphididae</taxon>
        <taxon>Sipha</taxon>
    </lineage>
</organism>
<evidence type="ECO:0000256" key="2">
    <source>
        <dbReference type="ARBA" id="ARBA00022723"/>
    </source>
</evidence>
<comment type="subcellular location">
    <subcellularLocation>
        <location evidence="1">Nucleus</location>
    </subcellularLocation>
</comment>
<evidence type="ECO:0000256" key="5">
    <source>
        <dbReference type="ARBA" id="ARBA00023242"/>
    </source>
</evidence>
<evidence type="ECO:0000256" key="1">
    <source>
        <dbReference type="ARBA" id="ARBA00004123"/>
    </source>
</evidence>
<keyword evidence="5" id="KW-0539">Nucleus</keyword>
<dbReference type="RefSeq" id="XP_025405471.1">
    <property type="nucleotide sequence ID" value="XM_025549686.1"/>
</dbReference>
<keyword evidence="4" id="KW-0862">Zinc</keyword>
<dbReference type="PANTHER" id="PTHR46481:SF10">
    <property type="entry name" value="ZINC FINGER BED DOMAIN-CONTAINING PROTEIN 39"/>
    <property type="match status" value="1"/>
</dbReference>
<dbReference type="AlphaFoldDB" id="A0A8B8F4A5"/>
<gene>
    <name evidence="7" type="primary">LOC112679772</name>
</gene>
<name>A0A8B8F4A5_9HEMI</name>
<evidence type="ECO:0000313" key="6">
    <source>
        <dbReference type="Proteomes" id="UP000694846"/>
    </source>
</evidence>
<keyword evidence="3" id="KW-0863">Zinc-finger</keyword>
<dbReference type="PANTHER" id="PTHR46481">
    <property type="entry name" value="ZINC FINGER BED DOMAIN-CONTAINING PROTEIN 4"/>
    <property type="match status" value="1"/>
</dbReference>
<reference evidence="7" key="1">
    <citation type="submission" date="2025-08" db="UniProtKB">
        <authorList>
            <consortium name="RefSeq"/>
        </authorList>
    </citation>
    <scope>IDENTIFICATION</scope>
    <source>
        <tissue evidence="7">Whole body</tissue>
    </source>
</reference>
<accession>A0A8B8F4A5</accession>
<keyword evidence="2" id="KW-0479">Metal-binding</keyword>
<dbReference type="GO" id="GO:0005634">
    <property type="term" value="C:nucleus"/>
    <property type="evidence" value="ECO:0007669"/>
    <property type="project" value="UniProtKB-SubCell"/>
</dbReference>
<proteinExistence type="predicted"/>
<evidence type="ECO:0000313" key="7">
    <source>
        <dbReference type="RefSeq" id="XP_025405471.1"/>
    </source>
</evidence>
<dbReference type="InterPro" id="IPR012337">
    <property type="entry name" value="RNaseH-like_sf"/>
</dbReference>
<sequence>MIAKDGLPLNITEKEGFQAYSKVATPLFKLPSRRSITRMLDDKYDMITEIYRNLIDSVQNITLTTDAWTDILNSKSYLGVTMHFIQNLQLVSVVLDVHTLSERHTADYLRETITKVQKSWNISNSKVV</sequence>
<evidence type="ECO:0000256" key="4">
    <source>
        <dbReference type="ARBA" id="ARBA00022833"/>
    </source>
</evidence>